<accession>A0A9P5AGL9</accession>
<dbReference type="EMBL" id="PVQB02000347">
    <property type="protein sequence ID" value="KAF4338420.1"/>
    <property type="molecule type" value="Genomic_DNA"/>
</dbReference>
<dbReference type="Proteomes" id="UP000730481">
    <property type="component" value="Unassembled WGS sequence"/>
</dbReference>
<dbReference type="OrthoDB" id="5086012at2759"/>
<name>A0A9P5AGL9_9HYPO</name>
<dbReference type="AlphaFoldDB" id="A0A9P5AGL9"/>
<keyword evidence="2" id="KW-1185">Reference proteome</keyword>
<reference evidence="1" key="1">
    <citation type="journal article" date="2017" name="Mycologia">
        <title>Fusarium algeriense, sp. nov., a novel toxigenic crown rot pathogen of durum wheat from Algeria is nested in the Fusarium burgessii species complex.</title>
        <authorList>
            <person name="Laraba I."/>
            <person name="Keddad A."/>
            <person name="Boureghda H."/>
            <person name="Abdallah N."/>
            <person name="Vaughan M.M."/>
            <person name="Proctor R.H."/>
            <person name="Busman M."/>
            <person name="O'Donnell K."/>
        </authorList>
    </citation>
    <scope>NUCLEOTIDE SEQUENCE</scope>
    <source>
        <strain evidence="1">NRRL 25174</strain>
    </source>
</reference>
<comment type="caution">
    <text evidence="1">The sequence shown here is derived from an EMBL/GenBank/DDBJ whole genome shotgun (WGS) entry which is preliminary data.</text>
</comment>
<protein>
    <submittedName>
        <fullName evidence="1">Uncharacterized protein</fullName>
    </submittedName>
</protein>
<sequence length="169" mass="19294">MLRGLRNKGLEGFLKAVLEDEEAKVKARQHARQPGQERTIVEDDEKINRANEGMELRKLDEELRSVQEDEERKRMGKDVVMTGAKMIRKEIDQGLDTITSVYIMADGKELVQGGLMIFKVTVGYKGEKTTLEEKWAPMQKPAALYRDIMTKLLPLGKISVKMKHLNPLI</sequence>
<evidence type="ECO:0000313" key="1">
    <source>
        <dbReference type="EMBL" id="KAF4338420.1"/>
    </source>
</evidence>
<proteinExistence type="predicted"/>
<gene>
    <name evidence="1" type="ORF">FBEOM_7689</name>
</gene>
<evidence type="ECO:0000313" key="2">
    <source>
        <dbReference type="Proteomes" id="UP000730481"/>
    </source>
</evidence>
<reference evidence="1" key="2">
    <citation type="submission" date="2020-02" db="EMBL/GenBank/DDBJ databases">
        <title>Identification and distribution of gene clusters putatively required for synthesis of sphingolipid metabolism inhibitors in phylogenetically diverse species of the filamentous fungus Fusarium.</title>
        <authorList>
            <person name="Kim H.-S."/>
            <person name="Busman M."/>
            <person name="Brown D.W."/>
            <person name="Divon H."/>
            <person name="Uhlig S."/>
            <person name="Proctor R.H."/>
        </authorList>
    </citation>
    <scope>NUCLEOTIDE SEQUENCE</scope>
    <source>
        <strain evidence="1">NRRL 25174</strain>
    </source>
</reference>
<organism evidence="1 2">
    <name type="scientific">Fusarium beomiforme</name>
    <dbReference type="NCBI Taxonomy" id="44412"/>
    <lineage>
        <taxon>Eukaryota</taxon>
        <taxon>Fungi</taxon>
        <taxon>Dikarya</taxon>
        <taxon>Ascomycota</taxon>
        <taxon>Pezizomycotina</taxon>
        <taxon>Sordariomycetes</taxon>
        <taxon>Hypocreomycetidae</taxon>
        <taxon>Hypocreales</taxon>
        <taxon>Nectriaceae</taxon>
        <taxon>Fusarium</taxon>
        <taxon>Fusarium burgessii species complex</taxon>
    </lineage>
</organism>